<accession>A0A162JDD6</accession>
<name>A0A162JDD6_METRR</name>
<gene>
    <name evidence="1" type="ORF">NOR_04869</name>
</gene>
<evidence type="ECO:0000313" key="1">
    <source>
        <dbReference type="EMBL" id="OAA42738.1"/>
    </source>
</evidence>
<dbReference type="STRING" id="1081105.A0A162JDD6"/>
<organism evidence="1 2">
    <name type="scientific">Metarhizium rileyi (strain RCEF 4871)</name>
    <name type="common">Nomuraea rileyi</name>
    <dbReference type="NCBI Taxonomy" id="1649241"/>
    <lineage>
        <taxon>Eukaryota</taxon>
        <taxon>Fungi</taxon>
        <taxon>Dikarya</taxon>
        <taxon>Ascomycota</taxon>
        <taxon>Pezizomycotina</taxon>
        <taxon>Sordariomycetes</taxon>
        <taxon>Hypocreomycetidae</taxon>
        <taxon>Hypocreales</taxon>
        <taxon>Clavicipitaceae</taxon>
        <taxon>Metarhizium</taxon>
    </lineage>
</organism>
<protein>
    <submittedName>
        <fullName evidence="1">Uncharacterized protein</fullName>
    </submittedName>
</protein>
<proteinExistence type="predicted"/>
<dbReference type="AlphaFoldDB" id="A0A162JDD6"/>
<sequence length="374" mass="42266">MHGPAPFPYSLAFYWSAAPGEWGSPLGGMGLTPVPIRGKRKRNPPPIPSVLAAEITPKKMKRSLASVRASRSSRHRPVLESLPTELLESILLYSGNLSLPRSSHLVGAKLSGRATLLRLFISAFHDTWNQWFGIPKIQLQGPKAKEKDGDPCDGDALFQTAMLELPWVDLDLILQAQQTWSDRHARHRWFQHSVPFEDGDCNDKLNHSHVGGFSHFNARDCFEADYLRALQWPAFQTETMSWGTQDVHPQALIPVDLITGPWNSEMKRRLFWLARGGLQLAGKGQSSASWEIKLKCLENAVIAAEELDPLIINCLIGNWIFKDLPEDIVRKQIIALDRRLEWGGDGLEGRNILRRIRSTLDLFMQLPQYHHMPV</sequence>
<dbReference type="EMBL" id="AZHC01000013">
    <property type="protein sequence ID" value="OAA42738.1"/>
    <property type="molecule type" value="Genomic_DNA"/>
</dbReference>
<evidence type="ECO:0000313" key="2">
    <source>
        <dbReference type="Proteomes" id="UP000243498"/>
    </source>
</evidence>
<keyword evidence="2" id="KW-1185">Reference proteome</keyword>
<comment type="caution">
    <text evidence="1">The sequence shown here is derived from an EMBL/GenBank/DDBJ whole genome shotgun (WGS) entry which is preliminary data.</text>
</comment>
<dbReference type="OrthoDB" id="4167490at2759"/>
<dbReference type="Proteomes" id="UP000243498">
    <property type="component" value="Unassembled WGS sequence"/>
</dbReference>
<reference evidence="1 2" key="1">
    <citation type="journal article" date="2016" name="Genome Biol. Evol.">
        <title>Divergent and convergent evolution of fungal pathogenicity.</title>
        <authorList>
            <person name="Shang Y."/>
            <person name="Xiao G."/>
            <person name="Zheng P."/>
            <person name="Cen K."/>
            <person name="Zhan S."/>
            <person name="Wang C."/>
        </authorList>
    </citation>
    <scope>NUCLEOTIDE SEQUENCE [LARGE SCALE GENOMIC DNA]</scope>
    <source>
        <strain evidence="1 2">RCEF 4871</strain>
    </source>
</reference>
<dbReference type="OMA" id="ECFEADY"/>